<sequence length="153" mass="17954">MDRMQADNAGSNTTAADDPQYIDYMQDVAMKAIELTYIGKFAAETETRRRKMECFAQFKAFTEDKEYREMVLKYLADCNTIWVDTETRNERRIAKLKAEVEELEQQNEFMERAALVRNLQGDRDKKQHVEDVKTAGKYQAYFDLETDELDLHG</sequence>
<comment type="caution">
    <text evidence="2">The sequence shown here is derived from an EMBL/GenBank/DDBJ whole genome shotgun (WGS) entry which is preliminary data.</text>
</comment>
<reference evidence="2 3" key="1">
    <citation type="submission" date="2021-11" db="EMBL/GenBank/DDBJ databases">
        <title>Black yeast isolated from Biological Soil Crust.</title>
        <authorList>
            <person name="Kurbessoian T."/>
        </authorList>
    </citation>
    <scope>NUCLEOTIDE SEQUENCE [LARGE SCALE GENOMIC DNA]</scope>
    <source>
        <strain evidence="2 3">CCFEE 5522</strain>
    </source>
</reference>
<organism evidence="2 3">
    <name type="scientific">Oleoguttula mirabilis</name>
    <dbReference type="NCBI Taxonomy" id="1507867"/>
    <lineage>
        <taxon>Eukaryota</taxon>
        <taxon>Fungi</taxon>
        <taxon>Dikarya</taxon>
        <taxon>Ascomycota</taxon>
        <taxon>Pezizomycotina</taxon>
        <taxon>Dothideomycetes</taxon>
        <taxon>Dothideomycetidae</taxon>
        <taxon>Mycosphaerellales</taxon>
        <taxon>Teratosphaeriaceae</taxon>
        <taxon>Oleoguttula</taxon>
    </lineage>
</organism>
<keyword evidence="1" id="KW-0175">Coiled coil</keyword>
<proteinExistence type="predicted"/>
<dbReference type="EMBL" id="JAVFHQ010000020">
    <property type="protein sequence ID" value="KAK4545300.1"/>
    <property type="molecule type" value="Genomic_DNA"/>
</dbReference>
<evidence type="ECO:0000313" key="2">
    <source>
        <dbReference type="EMBL" id="KAK4545300.1"/>
    </source>
</evidence>
<keyword evidence="3" id="KW-1185">Reference proteome</keyword>
<accession>A0AAV9JK64</accession>
<protein>
    <submittedName>
        <fullName evidence="2">Uncharacterized protein</fullName>
    </submittedName>
</protein>
<name>A0AAV9JK64_9PEZI</name>
<feature type="coiled-coil region" evidence="1">
    <location>
        <begin position="86"/>
        <end position="113"/>
    </location>
</feature>
<evidence type="ECO:0000313" key="3">
    <source>
        <dbReference type="Proteomes" id="UP001324427"/>
    </source>
</evidence>
<dbReference type="AlphaFoldDB" id="A0AAV9JK64"/>
<gene>
    <name evidence="2" type="ORF">LTR36_003480</name>
</gene>
<dbReference type="Proteomes" id="UP001324427">
    <property type="component" value="Unassembled WGS sequence"/>
</dbReference>
<evidence type="ECO:0000256" key="1">
    <source>
        <dbReference type="SAM" id="Coils"/>
    </source>
</evidence>